<keyword evidence="7" id="KW-0999">Mitochondrion inner membrane</keyword>
<evidence type="ECO:0000256" key="1">
    <source>
        <dbReference type="ARBA" id="ARBA00004448"/>
    </source>
</evidence>
<evidence type="ECO:0000256" key="13">
    <source>
        <dbReference type="ARBA" id="ARBA00023128"/>
    </source>
</evidence>
<comment type="subcellular location">
    <subcellularLocation>
        <location evidence="1">Mitochondrion inner membrane</location>
        <topology evidence="1">Multi-pass membrane protein</topology>
    </subcellularLocation>
</comment>
<evidence type="ECO:0000256" key="6">
    <source>
        <dbReference type="ARBA" id="ARBA00022692"/>
    </source>
</evidence>
<dbReference type="GO" id="GO:0042773">
    <property type="term" value="P:ATP synthesis coupled electron transport"/>
    <property type="evidence" value="ECO:0007669"/>
    <property type="project" value="InterPro"/>
</dbReference>
<accession>A0A4Y1KRW9</accession>
<dbReference type="Pfam" id="PF00361">
    <property type="entry name" value="Proton_antipo_M"/>
    <property type="match status" value="1"/>
</dbReference>
<feature type="transmembrane region" description="Helical" evidence="16">
    <location>
        <begin position="64"/>
        <end position="83"/>
    </location>
</feature>
<evidence type="ECO:0000256" key="7">
    <source>
        <dbReference type="ARBA" id="ARBA00022792"/>
    </source>
</evidence>
<name>A0A4Y1KRW9_9BIVA</name>
<evidence type="ECO:0000256" key="3">
    <source>
        <dbReference type="ARBA" id="ARBA00021096"/>
    </source>
</evidence>
<comment type="catalytic activity">
    <reaction evidence="15 16">
        <text>a ubiquinone + NADH + 5 H(+)(in) = a ubiquinol + NAD(+) + 4 H(+)(out)</text>
        <dbReference type="Rhea" id="RHEA:29091"/>
        <dbReference type="Rhea" id="RHEA-COMP:9565"/>
        <dbReference type="Rhea" id="RHEA-COMP:9566"/>
        <dbReference type="ChEBI" id="CHEBI:15378"/>
        <dbReference type="ChEBI" id="CHEBI:16389"/>
        <dbReference type="ChEBI" id="CHEBI:17976"/>
        <dbReference type="ChEBI" id="CHEBI:57540"/>
        <dbReference type="ChEBI" id="CHEBI:57945"/>
        <dbReference type="EC" id="7.1.1.2"/>
    </reaction>
</comment>
<proteinExistence type="inferred from homology"/>
<dbReference type="PANTHER" id="PTHR42829:SF2">
    <property type="entry name" value="NADH-UBIQUINONE OXIDOREDUCTASE CHAIN 5"/>
    <property type="match status" value="1"/>
</dbReference>
<protein>
    <recommendedName>
        <fullName evidence="3 16">NADH-ubiquinone oxidoreductase chain 5</fullName>
        <ecNumber evidence="2 16">7.1.1.2</ecNumber>
    </recommendedName>
</protein>
<dbReference type="GO" id="GO:0008137">
    <property type="term" value="F:NADH dehydrogenase (ubiquinone) activity"/>
    <property type="evidence" value="ECO:0007669"/>
    <property type="project" value="UniProtKB-EC"/>
</dbReference>
<evidence type="ECO:0000256" key="16">
    <source>
        <dbReference type="RuleBase" id="RU003404"/>
    </source>
</evidence>
<evidence type="ECO:0000313" key="20">
    <source>
        <dbReference type="EMBL" id="AUF69998.1"/>
    </source>
</evidence>
<feature type="transmembrane region" description="Helical" evidence="16">
    <location>
        <begin position="429"/>
        <end position="446"/>
    </location>
</feature>
<keyword evidence="13 16" id="KW-0496">Mitochondrion</keyword>
<comment type="similarity">
    <text evidence="16">Belongs to the complex I subunit 5 family.</text>
</comment>
<dbReference type="InterPro" id="IPR003945">
    <property type="entry name" value="NU5C-like"/>
</dbReference>
<feature type="transmembrane region" description="Helical" evidence="16">
    <location>
        <begin position="120"/>
        <end position="145"/>
    </location>
</feature>
<feature type="transmembrane region" description="Helical" evidence="16">
    <location>
        <begin position="233"/>
        <end position="263"/>
    </location>
</feature>
<dbReference type="InterPro" id="IPR010934">
    <property type="entry name" value="NADH_DH_su5_C"/>
</dbReference>
<feature type="transmembrane region" description="Helical" evidence="16">
    <location>
        <begin position="180"/>
        <end position="198"/>
    </location>
</feature>
<evidence type="ECO:0000256" key="4">
    <source>
        <dbReference type="ARBA" id="ARBA00022448"/>
    </source>
</evidence>
<feature type="transmembrane region" description="Helical" evidence="16">
    <location>
        <begin position="372"/>
        <end position="391"/>
    </location>
</feature>
<keyword evidence="12 16" id="KW-0830">Ubiquinone</keyword>
<evidence type="ECO:0000256" key="10">
    <source>
        <dbReference type="ARBA" id="ARBA00022989"/>
    </source>
</evidence>
<dbReference type="PRINTS" id="PR01434">
    <property type="entry name" value="NADHDHGNASE5"/>
</dbReference>
<feature type="transmembrane region" description="Helical" evidence="16">
    <location>
        <begin position="332"/>
        <end position="351"/>
    </location>
</feature>
<feature type="domain" description="NADH:quinone oxidoreductase/Mrp antiporter transmembrane" evidence="17">
    <location>
        <begin position="138"/>
        <end position="418"/>
    </location>
</feature>
<evidence type="ECO:0000256" key="5">
    <source>
        <dbReference type="ARBA" id="ARBA00022660"/>
    </source>
</evidence>
<keyword evidence="9" id="KW-0249">Electron transport</keyword>
<gene>
    <name evidence="20" type="primary">nad5</name>
</gene>
<dbReference type="AlphaFoldDB" id="A0A4Y1KRW9"/>
<evidence type="ECO:0000259" key="18">
    <source>
        <dbReference type="Pfam" id="PF00662"/>
    </source>
</evidence>
<keyword evidence="5" id="KW-0679">Respiratory chain</keyword>
<evidence type="ECO:0000256" key="9">
    <source>
        <dbReference type="ARBA" id="ARBA00022982"/>
    </source>
</evidence>
<dbReference type="InterPro" id="IPR001516">
    <property type="entry name" value="Proton_antipo_N"/>
</dbReference>
<sequence>MSSTMVKKGGSTEVMVWNKVNSEVGHYPSISLLSWGVFFLVVSLLLMMTMMFGRLVLGNSDLVIIEWEFFGLLGLWCVVLIVFDLLSVLFSSLVCLIGGCVFIFSVSYMGEDKDISSFSYLTVSFVLVMNVLIFIPYLVFLLVGWDLLGVISFLLVIHYQGKSCVSVGMITVLINRVGDVFLLVSIGLSLELVGWGGSGDGTDSLKVNSLVSMMSVSLVMASMTKSAQFPFSVWLPAAMAAPTPISALVHSSTLVVAGVYLLFRYYPLLSVVDGLLLVLSKIGCLTLLMASFMSCFEFDIKKLVALSTLSHLGFMVYVLGLGYPVFSVFHMLSHAVFKSLLFLCVGFYIYYSGFYLQDTRQLCGIGWASSPVLTSCSVVGFSSLCGLPYLGGFYSKHIILESSILTFGGVFELLILVVGAMVSCFYSTWVLLWVVFGACGGCYSQFMSRSSWSMVSIYPLAVYSVFFGYFSQSILVESCDVFVTSFNLKMVLLLMTSVGGVVSAVYWFAVGVDKNYSVSYKLNNFYLFLSSMWFLKHLFGYVPGFWLEGSVKSVQVLELGWVEVLNNVFSSFSVLSVWVWVLERVSILVLVRFGLVVVFLCFFCLNLYKKIF</sequence>
<keyword evidence="11 16" id="KW-0520">NAD</keyword>
<dbReference type="Pfam" id="PF06455">
    <property type="entry name" value="NADH5_C"/>
    <property type="match status" value="1"/>
</dbReference>
<comment type="function">
    <text evidence="16">Core subunit of the mitochondrial membrane respiratory chain NADH dehydrogenase (Complex I) which catalyzes electron transfer from NADH through the respiratory chain, using ubiquinone as an electron acceptor. Essential for the catalytic activity and assembly of complex I.</text>
</comment>
<evidence type="ECO:0000256" key="11">
    <source>
        <dbReference type="ARBA" id="ARBA00023027"/>
    </source>
</evidence>
<evidence type="ECO:0000256" key="2">
    <source>
        <dbReference type="ARBA" id="ARBA00012944"/>
    </source>
</evidence>
<dbReference type="EMBL" id="MF326972">
    <property type="protein sequence ID" value="AUF69998.1"/>
    <property type="molecule type" value="Genomic_DNA"/>
</dbReference>
<keyword evidence="6 16" id="KW-0812">Transmembrane</keyword>
<reference evidence="20" key="1">
    <citation type="journal article" date="2019" name="Mitochondrial DNA Part B Resour">
        <title>The complete male-type mitochondrial genomes of the Fatmucket, Lampsilis siliquoidea, and the endangered Arkansas Fatmucket, Lampsilis powellii.</title>
        <authorList>
            <person name="Chase E.E."/>
            <person name="Robicheau B.M."/>
            <person name="Hoeh W.R."/>
            <person name="Harris J.L."/>
            <person name="Stewart D.T."/>
            <person name="Breton S."/>
        </authorList>
    </citation>
    <scope>NUCLEOTIDE SEQUENCE</scope>
    <source>
        <strain evidence="20">H2613</strain>
    </source>
</reference>
<dbReference type="InterPro" id="IPR001750">
    <property type="entry name" value="ND/Mrp_TM"/>
</dbReference>
<dbReference type="EC" id="7.1.1.2" evidence="2 16"/>
<evidence type="ECO:0000256" key="12">
    <source>
        <dbReference type="ARBA" id="ARBA00023075"/>
    </source>
</evidence>
<feature type="domain" description="NADH-Ubiquinone oxidoreductase (complex I) chain 5 N-terminal" evidence="18">
    <location>
        <begin position="81"/>
        <end position="118"/>
    </location>
</feature>
<feature type="transmembrane region" description="Helical" evidence="16">
    <location>
        <begin position="452"/>
        <end position="470"/>
    </location>
</feature>
<dbReference type="GO" id="GO:0005743">
    <property type="term" value="C:mitochondrial inner membrane"/>
    <property type="evidence" value="ECO:0007669"/>
    <property type="project" value="UniProtKB-SubCell"/>
</dbReference>
<feature type="transmembrane region" description="Helical" evidence="16">
    <location>
        <begin position="275"/>
        <end position="296"/>
    </location>
</feature>
<feature type="transmembrane region" description="Helical" evidence="16">
    <location>
        <begin position="303"/>
        <end position="326"/>
    </location>
</feature>
<keyword evidence="4 16" id="KW-0813">Transport</keyword>
<evidence type="ECO:0000259" key="19">
    <source>
        <dbReference type="Pfam" id="PF06455"/>
    </source>
</evidence>
<feature type="transmembrane region" description="Helical" evidence="16">
    <location>
        <begin position="89"/>
        <end position="108"/>
    </location>
</feature>
<feature type="transmembrane region" description="Helical" evidence="16">
    <location>
        <begin position="587"/>
        <end position="608"/>
    </location>
</feature>
<keyword evidence="10 16" id="KW-1133">Transmembrane helix</keyword>
<dbReference type="PANTHER" id="PTHR42829">
    <property type="entry name" value="NADH-UBIQUINONE OXIDOREDUCTASE CHAIN 5"/>
    <property type="match status" value="1"/>
</dbReference>
<evidence type="ECO:0000259" key="17">
    <source>
        <dbReference type="Pfam" id="PF00361"/>
    </source>
</evidence>
<keyword evidence="8" id="KW-1278">Translocase</keyword>
<feature type="transmembrane region" description="Helical" evidence="16">
    <location>
        <begin position="403"/>
        <end position="422"/>
    </location>
</feature>
<evidence type="ECO:0000256" key="14">
    <source>
        <dbReference type="ARBA" id="ARBA00023136"/>
    </source>
</evidence>
<dbReference type="GO" id="GO:0015990">
    <property type="term" value="P:electron transport coupled proton transport"/>
    <property type="evidence" value="ECO:0007669"/>
    <property type="project" value="TreeGrafter"/>
</dbReference>
<keyword evidence="14 16" id="KW-0472">Membrane</keyword>
<feature type="transmembrane region" description="Helical" evidence="16">
    <location>
        <begin position="525"/>
        <end position="547"/>
    </location>
</feature>
<dbReference type="Pfam" id="PF00662">
    <property type="entry name" value="Proton_antipo_N"/>
    <property type="match status" value="1"/>
</dbReference>
<evidence type="ECO:0000256" key="8">
    <source>
        <dbReference type="ARBA" id="ARBA00022967"/>
    </source>
</evidence>
<evidence type="ECO:0000256" key="15">
    <source>
        <dbReference type="ARBA" id="ARBA00049551"/>
    </source>
</evidence>
<dbReference type="GO" id="GO:0003954">
    <property type="term" value="F:NADH dehydrogenase activity"/>
    <property type="evidence" value="ECO:0007669"/>
    <property type="project" value="TreeGrafter"/>
</dbReference>
<organism evidence="20">
    <name type="scientific">Lampsilis powellii</name>
    <dbReference type="NCBI Taxonomy" id="106594"/>
    <lineage>
        <taxon>Eukaryota</taxon>
        <taxon>Metazoa</taxon>
        <taxon>Spiralia</taxon>
        <taxon>Lophotrochozoa</taxon>
        <taxon>Mollusca</taxon>
        <taxon>Bivalvia</taxon>
        <taxon>Autobranchia</taxon>
        <taxon>Heteroconchia</taxon>
        <taxon>Palaeoheterodonta</taxon>
        <taxon>Unionida</taxon>
        <taxon>Unionoidea</taxon>
        <taxon>Unionidae</taxon>
        <taxon>Ambleminae</taxon>
        <taxon>Lampsilini</taxon>
        <taxon>Lampsilis</taxon>
    </lineage>
</organism>
<geneLocation type="mitochondrion" evidence="20"/>
<feature type="transmembrane region" description="Helical" evidence="16">
    <location>
        <begin position="491"/>
        <end position="510"/>
    </location>
</feature>
<feature type="transmembrane region" description="Helical" evidence="16">
    <location>
        <begin position="32"/>
        <end position="52"/>
    </location>
</feature>
<feature type="domain" description="NADH dehydrogenase subunit 5 C-terminal" evidence="19">
    <location>
        <begin position="426"/>
        <end position="566"/>
    </location>
</feature>